<feature type="non-terminal residue" evidence="4">
    <location>
        <position position="155"/>
    </location>
</feature>
<evidence type="ECO:0000313" key="5">
    <source>
        <dbReference type="Proteomes" id="UP000708208"/>
    </source>
</evidence>
<feature type="region of interest" description="Disordered" evidence="2">
    <location>
        <begin position="90"/>
        <end position="110"/>
    </location>
</feature>
<evidence type="ECO:0000256" key="1">
    <source>
        <dbReference type="ARBA" id="ARBA00004123"/>
    </source>
</evidence>
<dbReference type="OrthoDB" id="5954824at2759"/>
<dbReference type="PROSITE" id="PS00657">
    <property type="entry name" value="FORK_HEAD_1"/>
    <property type="match status" value="1"/>
</dbReference>
<dbReference type="GO" id="GO:0019904">
    <property type="term" value="F:protein domain specific binding"/>
    <property type="evidence" value="ECO:0007669"/>
    <property type="project" value="InterPro"/>
</dbReference>
<dbReference type="GO" id="GO:0005634">
    <property type="term" value="C:nucleus"/>
    <property type="evidence" value="ECO:0007669"/>
    <property type="project" value="UniProtKB-SubCell"/>
</dbReference>
<evidence type="ECO:0000313" key="4">
    <source>
        <dbReference type="EMBL" id="CAG7818720.1"/>
    </source>
</evidence>
<sequence>DCNGGNNPGLQSQQQQSSLSPPPSYIMGSSSYNVNCSPFGPPNCMSPSMNSYGAIGSPPAALAPGSQCMSSVYNGIGGMTSTGSCDNLSLASGNSPNHNAQLGRSSSSGDFRNSSVIANSVSSASAAAAAKSYRRSYTHAKPPYSYISLITMAIQ</sequence>
<organism evidence="4 5">
    <name type="scientific">Allacma fusca</name>
    <dbReference type="NCBI Taxonomy" id="39272"/>
    <lineage>
        <taxon>Eukaryota</taxon>
        <taxon>Metazoa</taxon>
        <taxon>Ecdysozoa</taxon>
        <taxon>Arthropoda</taxon>
        <taxon>Hexapoda</taxon>
        <taxon>Collembola</taxon>
        <taxon>Symphypleona</taxon>
        <taxon>Sminthuridae</taxon>
        <taxon>Allacma</taxon>
    </lineage>
</organism>
<comment type="caution">
    <text evidence="4">The sequence shown here is derived from an EMBL/GenBank/DDBJ whole genome shotgun (WGS) entry which is preliminary data.</text>
</comment>
<gene>
    <name evidence="4" type="ORF">AFUS01_LOCUS29204</name>
</gene>
<evidence type="ECO:0000259" key="3">
    <source>
        <dbReference type="Pfam" id="PF08430"/>
    </source>
</evidence>
<reference evidence="4" key="1">
    <citation type="submission" date="2021-06" db="EMBL/GenBank/DDBJ databases">
        <authorList>
            <person name="Hodson N. C."/>
            <person name="Mongue J. A."/>
            <person name="Jaron S. K."/>
        </authorList>
    </citation>
    <scope>NUCLEOTIDE SEQUENCE</scope>
</reference>
<dbReference type="InterPro" id="IPR018122">
    <property type="entry name" value="TF_fork_head_CS_1"/>
</dbReference>
<dbReference type="AlphaFoldDB" id="A0A8J2KQ99"/>
<dbReference type="Proteomes" id="UP000708208">
    <property type="component" value="Unassembled WGS sequence"/>
</dbReference>
<feature type="compositionally biased region" description="Low complexity" evidence="2">
    <location>
        <begin position="1"/>
        <end position="19"/>
    </location>
</feature>
<comment type="subcellular location">
    <subcellularLocation>
        <location evidence="1">Nucleus</location>
    </subcellularLocation>
</comment>
<feature type="domain" description="Fork-head N-terminal" evidence="3">
    <location>
        <begin position="19"/>
        <end position="140"/>
    </location>
</feature>
<dbReference type="InterPro" id="IPR013638">
    <property type="entry name" value="Fork-head_N"/>
</dbReference>
<proteinExistence type="predicted"/>
<name>A0A8J2KQ99_9HEXA</name>
<protein>
    <recommendedName>
        <fullName evidence="3">Fork-head N-terminal domain-containing protein</fullName>
    </recommendedName>
</protein>
<feature type="region of interest" description="Disordered" evidence="2">
    <location>
        <begin position="1"/>
        <end position="26"/>
    </location>
</feature>
<dbReference type="GO" id="GO:0043565">
    <property type="term" value="F:sequence-specific DNA binding"/>
    <property type="evidence" value="ECO:0007669"/>
    <property type="project" value="InterPro"/>
</dbReference>
<dbReference type="Pfam" id="PF08430">
    <property type="entry name" value="Forkhead_N"/>
    <property type="match status" value="1"/>
</dbReference>
<dbReference type="GO" id="GO:0003700">
    <property type="term" value="F:DNA-binding transcription factor activity"/>
    <property type="evidence" value="ECO:0007669"/>
    <property type="project" value="InterPro"/>
</dbReference>
<feature type="non-terminal residue" evidence="4">
    <location>
        <position position="1"/>
    </location>
</feature>
<feature type="compositionally biased region" description="Polar residues" evidence="2">
    <location>
        <begin position="90"/>
        <end position="102"/>
    </location>
</feature>
<accession>A0A8J2KQ99</accession>
<keyword evidence="5" id="KW-1185">Reference proteome</keyword>
<evidence type="ECO:0000256" key="2">
    <source>
        <dbReference type="SAM" id="MobiDB-lite"/>
    </source>
</evidence>
<dbReference type="EMBL" id="CAJVCH010428993">
    <property type="protein sequence ID" value="CAG7818720.1"/>
    <property type="molecule type" value="Genomic_DNA"/>
</dbReference>